<keyword evidence="3" id="KW-0500">Molybdenum</keyword>
<keyword evidence="2" id="KW-0813">Transport</keyword>
<dbReference type="SUPFAM" id="SSF52540">
    <property type="entry name" value="P-loop containing nucleoside triphosphate hydrolases"/>
    <property type="match status" value="1"/>
</dbReference>
<dbReference type="InterPro" id="IPR003439">
    <property type="entry name" value="ABC_transporter-like_ATP-bd"/>
</dbReference>
<accession>N6VPJ0</accession>
<sequence>MIKLKIEGLTKVFDVDGKKITALDDINLEVYKNEFLTVVGPSGCGKTTLLRIIAGLDKPTKGRILLDGKEIKGPGADRGVVFQQYTLLPWRNVIDNIAFGLELRGVPKKERYEIARKFIKLMGLEGFEKAYPYQLSGGMQQRVAIARTLANDPEIVLMDEPFAALDAQTRAILQNELLKIWQKDKKTIFFITHSIDEAVYLSDRVVVLTARPGKIKDIIEIPLERPRDKTSVEFLEYKKKIFEILKEEVLKTLKR</sequence>
<dbReference type="Pfam" id="PF00005">
    <property type="entry name" value="ABC_tran"/>
    <property type="match status" value="1"/>
</dbReference>
<evidence type="ECO:0000256" key="5">
    <source>
        <dbReference type="ARBA" id="ARBA00022840"/>
    </source>
</evidence>
<dbReference type="Proteomes" id="UP000053695">
    <property type="component" value="Unassembled WGS sequence"/>
</dbReference>
<evidence type="ECO:0000256" key="7">
    <source>
        <dbReference type="ARBA" id="ARBA00038781"/>
    </source>
</evidence>
<dbReference type="EC" id="7.3.2.6" evidence="8"/>
<protein>
    <recommendedName>
        <fullName evidence="9">Molybdate/tungstate import ATP-binding protein WtpC</fullName>
        <ecNumber evidence="8">7.3.2.6</ecNumber>
    </recommendedName>
</protein>
<dbReference type="Gene3D" id="3.40.50.300">
    <property type="entry name" value="P-loop containing nucleotide triphosphate hydrolases"/>
    <property type="match status" value="1"/>
</dbReference>
<dbReference type="InterPro" id="IPR017871">
    <property type="entry name" value="ABC_transporter-like_CS"/>
</dbReference>
<evidence type="ECO:0000256" key="4">
    <source>
        <dbReference type="ARBA" id="ARBA00022741"/>
    </source>
</evidence>
<comment type="catalytic activity">
    <reaction evidence="10">
        <text>tungstate(in) + ATP + H2O = tungstate(out) + ADP + phosphate + H(+)</text>
        <dbReference type="Rhea" id="RHEA:35027"/>
        <dbReference type="ChEBI" id="CHEBI:15377"/>
        <dbReference type="ChEBI" id="CHEBI:15378"/>
        <dbReference type="ChEBI" id="CHEBI:30616"/>
        <dbReference type="ChEBI" id="CHEBI:43474"/>
        <dbReference type="ChEBI" id="CHEBI:46502"/>
        <dbReference type="ChEBI" id="CHEBI:456216"/>
        <dbReference type="EC" id="7.3.2.6"/>
    </reaction>
</comment>
<comment type="subcellular location">
    <subcellularLocation>
        <location evidence="1">Cell membrane</location>
    </subcellularLocation>
</comment>
<dbReference type="SMART" id="SM00382">
    <property type="entry name" value="AAA"/>
    <property type="match status" value="1"/>
</dbReference>
<dbReference type="EMBL" id="APMM01000044">
    <property type="protein sequence ID" value="ENN95810.1"/>
    <property type="molecule type" value="Genomic_DNA"/>
</dbReference>
<reference evidence="13 14" key="1">
    <citation type="journal article" date="2013" name="Genome Announc.">
        <title>Draft Genome Sequence of a Highly Flagellated, Fast-Swimming Archaeon, Methanocaldococcus villosus Strain KIN24-T80 (DSM 22612).</title>
        <authorList>
            <person name="Thennarasu S."/>
            <person name="Polireddy D."/>
            <person name="Antony A."/>
            <person name="Yada M.R."/>
            <person name="Algarawi S."/>
            <person name="Sivakumar N."/>
        </authorList>
    </citation>
    <scope>NUCLEOTIDE SEQUENCE [LARGE SCALE GENOMIC DNA]</scope>
    <source>
        <strain evidence="13 14">KIN24-T80</strain>
    </source>
</reference>
<evidence type="ECO:0000256" key="1">
    <source>
        <dbReference type="ARBA" id="ARBA00004236"/>
    </source>
</evidence>
<keyword evidence="5" id="KW-0067">ATP-binding</keyword>
<comment type="subunit">
    <text evidence="7">The complex is composed of two ATP-binding proteins (WtpC), two transmembrane proteins (WtpB) and a solute-binding protein (WtpA).</text>
</comment>
<dbReference type="GO" id="GO:0016887">
    <property type="term" value="F:ATP hydrolysis activity"/>
    <property type="evidence" value="ECO:0007669"/>
    <property type="project" value="InterPro"/>
</dbReference>
<evidence type="ECO:0000256" key="9">
    <source>
        <dbReference type="ARBA" id="ARBA00041133"/>
    </source>
</evidence>
<proteinExistence type="inferred from homology"/>
<evidence type="ECO:0000256" key="8">
    <source>
        <dbReference type="ARBA" id="ARBA00039025"/>
    </source>
</evidence>
<dbReference type="PANTHER" id="PTHR42788:SF13">
    <property type="entry name" value="ALIPHATIC SULFONATES IMPORT ATP-BINDING PROTEIN SSUB"/>
    <property type="match status" value="1"/>
</dbReference>
<dbReference type="GO" id="GO:0005886">
    <property type="term" value="C:plasma membrane"/>
    <property type="evidence" value="ECO:0007669"/>
    <property type="project" value="UniProtKB-SubCell"/>
</dbReference>
<dbReference type="InterPro" id="IPR003593">
    <property type="entry name" value="AAA+_ATPase"/>
</dbReference>
<dbReference type="CDD" id="cd03293">
    <property type="entry name" value="ABC_NrtD_SsuB_transporters"/>
    <property type="match status" value="1"/>
</dbReference>
<evidence type="ECO:0000256" key="3">
    <source>
        <dbReference type="ARBA" id="ARBA00022505"/>
    </source>
</evidence>
<dbReference type="PANTHER" id="PTHR42788">
    <property type="entry name" value="TAURINE IMPORT ATP-BINDING PROTEIN-RELATED"/>
    <property type="match status" value="1"/>
</dbReference>
<dbReference type="InterPro" id="IPR027417">
    <property type="entry name" value="P-loop_NTPase"/>
</dbReference>
<dbReference type="InterPro" id="IPR050166">
    <property type="entry name" value="ABC_transporter_ATP-bind"/>
</dbReference>
<gene>
    <name evidence="13" type="ORF">J422_05723</name>
</gene>
<feature type="domain" description="ABC transporter" evidence="12">
    <location>
        <begin position="4"/>
        <end position="235"/>
    </location>
</feature>
<evidence type="ECO:0000256" key="10">
    <source>
        <dbReference type="ARBA" id="ARBA00047936"/>
    </source>
</evidence>
<evidence type="ECO:0000259" key="12">
    <source>
        <dbReference type="PROSITE" id="PS50893"/>
    </source>
</evidence>
<name>N6VPJ0_9EURY</name>
<keyword evidence="4" id="KW-0547">Nucleotide-binding</keyword>
<evidence type="ECO:0000256" key="2">
    <source>
        <dbReference type="ARBA" id="ARBA00022448"/>
    </source>
</evidence>
<evidence type="ECO:0000313" key="13">
    <source>
        <dbReference type="EMBL" id="ENN95810.1"/>
    </source>
</evidence>
<dbReference type="AlphaFoldDB" id="N6VPJ0"/>
<evidence type="ECO:0000256" key="11">
    <source>
        <dbReference type="ARBA" id="ARBA00057369"/>
    </source>
</evidence>
<dbReference type="GO" id="GO:0005524">
    <property type="term" value="F:ATP binding"/>
    <property type="evidence" value="ECO:0007669"/>
    <property type="project" value="UniProtKB-KW"/>
</dbReference>
<comment type="caution">
    <text evidence="13">The sequence shown here is derived from an EMBL/GenBank/DDBJ whole genome shotgun (WGS) entry which is preliminary data.</text>
</comment>
<keyword evidence="14" id="KW-1185">Reference proteome</keyword>
<dbReference type="RefSeq" id="WP_004592796.1">
    <property type="nucleotide sequence ID" value="NZ_APMM01000044.1"/>
</dbReference>
<evidence type="ECO:0000256" key="6">
    <source>
        <dbReference type="ARBA" id="ARBA00038307"/>
    </source>
</evidence>
<dbReference type="FunFam" id="3.40.50.300:FF:000425">
    <property type="entry name" value="Probable ABC transporter, ATP-binding subunit"/>
    <property type="match status" value="1"/>
</dbReference>
<dbReference type="PROSITE" id="PS00211">
    <property type="entry name" value="ABC_TRANSPORTER_1"/>
    <property type="match status" value="1"/>
</dbReference>
<organism evidence="13 14">
    <name type="scientific">Methanocaldococcus villosus KIN24-T80</name>
    <dbReference type="NCBI Taxonomy" id="1069083"/>
    <lineage>
        <taxon>Archaea</taxon>
        <taxon>Methanobacteriati</taxon>
        <taxon>Methanobacteriota</taxon>
        <taxon>Methanomada group</taxon>
        <taxon>Methanococci</taxon>
        <taxon>Methanococcales</taxon>
        <taxon>Methanocaldococcaceae</taxon>
        <taxon>Methanocaldococcus</taxon>
    </lineage>
</organism>
<comment type="function">
    <text evidence="11">Part of the ABC transporter complex WtpABC involved in molybdate/tungstate import. Responsible for energy coupling to the transport system.</text>
</comment>
<dbReference type="PATRIC" id="fig|1069083.5.peg.1116"/>
<evidence type="ECO:0000313" key="14">
    <source>
        <dbReference type="Proteomes" id="UP000053695"/>
    </source>
</evidence>
<dbReference type="PROSITE" id="PS50893">
    <property type="entry name" value="ABC_TRANSPORTER_2"/>
    <property type="match status" value="1"/>
</dbReference>
<dbReference type="STRING" id="1069083.GCA_000371805_01260"/>
<comment type="similarity">
    <text evidence="6">Belongs to the ABC transporter superfamily. Sulfate/tungstate importer (TC 3.A.1.6) family.</text>
</comment>
<dbReference type="OrthoDB" id="10909at2157"/>
<dbReference type="GO" id="GO:1901238">
    <property type="term" value="F:ABC-type tungstate transporter activity"/>
    <property type="evidence" value="ECO:0007669"/>
    <property type="project" value="UniProtKB-EC"/>
</dbReference>